<evidence type="ECO:0000313" key="7">
    <source>
        <dbReference type="EMBL" id="MDJ1129101.1"/>
    </source>
</evidence>
<dbReference type="PANTHER" id="PTHR33705:SF2">
    <property type="entry name" value="PHOSPHOCARRIER PROTEIN NPR"/>
    <property type="match status" value="1"/>
</dbReference>
<comment type="caution">
    <text evidence="7">The sequence shown here is derived from an EMBL/GenBank/DDBJ whole genome shotgun (WGS) entry which is preliminary data.</text>
</comment>
<dbReference type="Gene3D" id="3.30.1340.10">
    <property type="entry name" value="HPr-like"/>
    <property type="match status" value="1"/>
</dbReference>
<proteinExistence type="predicted"/>
<dbReference type="NCBIfam" id="TIGR01003">
    <property type="entry name" value="PTS_HPr_family"/>
    <property type="match status" value="1"/>
</dbReference>
<organism evidence="7 8">
    <name type="scientific">Kribbibacterium absianum</name>
    <dbReference type="NCBI Taxonomy" id="3044210"/>
    <lineage>
        <taxon>Bacteria</taxon>
        <taxon>Bacillati</taxon>
        <taxon>Actinomycetota</taxon>
        <taxon>Coriobacteriia</taxon>
        <taxon>Coriobacteriales</taxon>
        <taxon>Kribbibacteriaceae</taxon>
        <taxon>Kribbibacterium</taxon>
    </lineage>
</organism>
<dbReference type="InterPro" id="IPR000032">
    <property type="entry name" value="HPr-like"/>
</dbReference>
<name>A0ABT6ZKC0_9ACTN</name>
<dbReference type="EMBL" id="JASJEX010000002">
    <property type="protein sequence ID" value="MDJ1129101.1"/>
    <property type="molecule type" value="Genomic_DNA"/>
</dbReference>
<dbReference type="SUPFAM" id="SSF55594">
    <property type="entry name" value="HPr-like"/>
    <property type="match status" value="1"/>
</dbReference>
<dbReference type="PROSITE" id="PS51350">
    <property type="entry name" value="PTS_HPR_DOM"/>
    <property type="match status" value="1"/>
</dbReference>
<protein>
    <recommendedName>
        <fullName evidence="3">Phosphocarrier protein HPr</fullName>
    </recommendedName>
</protein>
<dbReference type="PRINTS" id="PR00107">
    <property type="entry name" value="PHOSPHOCPHPR"/>
</dbReference>
<feature type="domain" description="HPr" evidence="6">
    <location>
        <begin position="2"/>
        <end position="91"/>
    </location>
</feature>
<keyword evidence="5" id="KW-0598">Phosphotransferase system</keyword>
<comment type="function">
    <text evidence="1">General (non sugar-specific) component of the phosphoenolpyruvate-dependent sugar phosphotransferase system (sugar PTS). This major carbohydrate active-transport system catalyzes the phosphorylation of incoming sugar substrates concomitantly with their translocation across the cell membrane. The phosphoryl group from phosphoenolpyruvate (PEP) is transferred to the phosphoryl carrier protein HPr by enzyme I. Phospho-HPr then transfers it to the PTS EIIA domain.</text>
</comment>
<dbReference type="RefSeq" id="WP_283713835.1">
    <property type="nucleotide sequence ID" value="NZ_JASJEW010000007.1"/>
</dbReference>
<dbReference type="PANTHER" id="PTHR33705">
    <property type="entry name" value="PHOSPHOCARRIER PROTEIN HPR"/>
    <property type="match status" value="1"/>
</dbReference>
<evidence type="ECO:0000256" key="2">
    <source>
        <dbReference type="ARBA" id="ARBA00004496"/>
    </source>
</evidence>
<dbReference type="CDD" id="cd00367">
    <property type="entry name" value="PTS-HPr_like"/>
    <property type="match status" value="1"/>
</dbReference>
<keyword evidence="8" id="KW-1185">Reference proteome</keyword>
<sequence>MVYSKKTIVVNPTGIHARPASTFVMKAREYESEVLVRNVTKDGAYVSAVSIMSVMAQGLSCGTEIEVAAEGPDEQAAVDGLIELVDSGFGE</sequence>
<comment type="subcellular location">
    <subcellularLocation>
        <location evidence="2">Cytoplasm</location>
    </subcellularLocation>
</comment>
<evidence type="ECO:0000256" key="1">
    <source>
        <dbReference type="ARBA" id="ARBA00003681"/>
    </source>
</evidence>
<evidence type="ECO:0000259" key="6">
    <source>
        <dbReference type="PROSITE" id="PS51350"/>
    </source>
</evidence>
<evidence type="ECO:0000313" key="8">
    <source>
        <dbReference type="Proteomes" id="UP001431693"/>
    </source>
</evidence>
<keyword evidence="4" id="KW-0963">Cytoplasm</keyword>
<dbReference type="Pfam" id="PF00381">
    <property type="entry name" value="PTS-HPr"/>
    <property type="match status" value="1"/>
</dbReference>
<evidence type="ECO:0000256" key="5">
    <source>
        <dbReference type="ARBA" id="ARBA00022683"/>
    </source>
</evidence>
<evidence type="ECO:0000256" key="3">
    <source>
        <dbReference type="ARBA" id="ARBA00020422"/>
    </source>
</evidence>
<evidence type="ECO:0000256" key="4">
    <source>
        <dbReference type="ARBA" id="ARBA00022490"/>
    </source>
</evidence>
<gene>
    <name evidence="7" type="ORF">QJ043_03255</name>
</gene>
<reference evidence="7" key="1">
    <citation type="submission" date="2023-05" db="EMBL/GenBank/DDBJ databases">
        <title>[olsenella] sp. nov., isolated from a pig farm feces dump.</title>
        <authorList>
            <person name="Chang Y.-H."/>
        </authorList>
    </citation>
    <scope>NUCLEOTIDE SEQUENCE</scope>
    <source>
        <strain evidence="7">YH-ols2217</strain>
    </source>
</reference>
<dbReference type="InterPro" id="IPR050399">
    <property type="entry name" value="HPr"/>
</dbReference>
<accession>A0ABT6ZKC0</accession>
<dbReference type="Proteomes" id="UP001431693">
    <property type="component" value="Unassembled WGS sequence"/>
</dbReference>
<dbReference type="PROSITE" id="PS00369">
    <property type="entry name" value="PTS_HPR_HIS"/>
    <property type="match status" value="1"/>
</dbReference>
<dbReference type="InterPro" id="IPR001020">
    <property type="entry name" value="PTS_HPr_His_P_site"/>
</dbReference>
<dbReference type="InterPro" id="IPR035895">
    <property type="entry name" value="HPr-like_sf"/>
</dbReference>